<evidence type="ECO:0000313" key="3">
    <source>
        <dbReference type="EMBL" id="KAL2630772.1"/>
    </source>
</evidence>
<dbReference type="PANTHER" id="PTHR23064">
    <property type="entry name" value="TROPONIN"/>
    <property type="match status" value="1"/>
</dbReference>
<gene>
    <name evidence="3" type="ORF">R1flu_015458</name>
</gene>
<proteinExistence type="predicted"/>
<keyword evidence="1" id="KW-0106">Calcium</keyword>
<dbReference type="EMBL" id="JBHFFA010000004">
    <property type="protein sequence ID" value="KAL2630772.1"/>
    <property type="molecule type" value="Genomic_DNA"/>
</dbReference>
<name>A0ABD1YMU6_9MARC</name>
<dbReference type="InterPro" id="IPR052591">
    <property type="entry name" value="CML21-like"/>
</dbReference>
<comment type="caution">
    <text evidence="3">The sequence shown here is derived from an EMBL/GenBank/DDBJ whole genome shotgun (WGS) entry which is preliminary data.</text>
</comment>
<evidence type="ECO:0000256" key="1">
    <source>
        <dbReference type="ARBA" id="ARBA00022837"/>
    </source>
</evidence>
<sequence length="232" mass="26376">MGAKGSTAKVEKRRSKLEERLVEELAKRAQSGKVALKAFNSIILKFPKIDESFEAVRAVFKKYDKDGSGTIDLEELKVLFQELQVDFTDEEVKSFHEASDMDSSKGIDFKEFIVLLSLVYFLGKPTGGDPDSKTRIGLPELEATFETIVEAFVFFDSNGDGYVSKNELVTSINQATPGRQSDKIGLRRFEEMDWDKNGLVTFKEFLFAFTNWVGLEEDQEQEVKSCWTCFKR</sequence>
<dbReference type="SMART" id="SM00054">
    <property type="entry name" value="EFh"/>
    <property type="match status" value="4"/>
</dbReference>
<dbReference type="Pfam" id="PF13499">
    <property type="entry name" value="EF-hand_7"/>
    <property type="match status" value="2"/>
</dbReference>
<evidence type="ECO:0000313" key="4">
    <source>
        <dbReference type="Proteomes" id="UP001605036"/>
    </source>
</evidence>
<feature type="domain" description="EF-hand" evidence="2">
    <location>
        <begin position="143"/>
        <end position="178"/>
    </location>
</feature>
<organism evidence="3 4">
    <name type="scientific">Riccia fluitans</name>
    <dbReference type="NCBI Taxonomy" id="41844"/>
    <lineage>
        <taxon>Eukaryota</taxon>
        <taxon>Viridiplantae</taxon>
        <taxon>Streptophyta</taxon>
        <taxon>Embryophyta</taxon>
        <taxon>Marchantiophyta</taxon>
        <taxon>Marchantiopsida</taxon>
        <taxon>Marchantiidae</taxon>
        <taxon>Marchantiales</taxon>
        <taxon>Ricciaceae</taxon>
        <taxon>Riccia</taxon>
    </lineage>
</organism>
<feature type="domain" description="EF-hand" evidence="2">
    <location>
        <begin position="180"/>
        <end position="215"/>
    </location>
</feature>
<accession>A0ABD1YMU6</accession>
<dbReference type="CDD" id="cd00051">
    <property type="entry name" value="EFh"/>
    <property type="match status" value="1"/>
</dbReference>
<dbReference type="InterPro" id="IPR018247">
    <property type="entry name" value="EF_Hand_1_Ca_BS"/>
</dbReference>
<feature type="domain" description="EF-hand" evidence="2">
    <location>
        <begin position="51"/>
        <end position="86"/>
    </location>
</feature>
<dbReference type="Gene3D" id="1.10.238.10">
    <property type="entry name" value="EF-hand"/>
    <property type="match status" value="2"/>
</dbReference>
<dbReference type="InterPro" id="IPR011992">
    <property type="entry name" value="EF-hand-dom_pair"/>
</dbReference>
<protein>
    <recommendedName>
        <fullName evidence="2">EF-hand domain-containing protein</fullName>
    </recommendedName>
</protein>
<dbReference type="SUPFAM" id="SSF47473">
    <property type="entry name" value="EF-hand"/>
    <property type="match status" value="1"/>
</dbReference>
<dbReference type="Proteomes" id="UP001605036">
    <property type="component" value="Unassembled WGS sequence"/>
</dbReference>
<keyword evidence="4" id="KW-1185">Reference proteome</keyword>
<dbReference type="PROSITE" id="PS00018">
    <property type="entry name" value="EF_HAND_1"/>
    <property type="match status" value="2"/>
</dbReference>
<dbReference type="PROSITE" id="PS50222">
    <property type="entry name" value="EF_HAND_2"/>
    <property type="match status" value="4"/>
</dbReference>
<reference evidence="3 4" key="1">
    <citation type="submission" date="2024-09" db="EMBL/GenBank/DDBJ databases">
        <title>Chromosome-scale assembly of Riccia fluitans.</title>
        <authorList>
            <person name="Paukszto L."/>
            <person name="Sawicki J."/>
            <person name="Karawczyk K."/>
            <person name="Piernik-Szablinska J."/>
            <person name="Szczecinska M."/>
            <person name="Mazdziarz M."/>
        </authorList>
    </citation>
    <scope>NUCLEOTIDE SEQUENCE [LARGE SCALE GENOMIC DNA]</scope>
    <source>
        <strain evidence="3">Rf_01</strain>
        <tissue evidence="3">Aerial parts of the thallus</tissue>
    </source>
</reference>
<evidence type="ECO:0000259" key="2">
    <source>
        <dbReference type="PROSITE" id="PS50222"/>
    </source>
</evidence>
<dbReference type="InterPro" id="IPR002048">
    <property type="entry name" value="EF_hand_dom"/>
</dbReference>
<feature type="domain" description="EF-hand" evidence="2">
    <location>
        <begin position="87"/>
        <end position="122"/>
    </location>
</feature>
<dbReference type="AlphaFoldDB" id="A0ABD1YMU6"/>